<evidence type="ECO:0000259" key="13">
    <source>
        <dbReference type="Pfam" id="PF16911"/>
    </source>
</evidence>
<dbReference type="SUPFAM" id="SSF52777">
    <property type="entry name" value="CoA-dependent acyltransferases"/>
    <property type="match status" value="2"/>
</dbReference>
<dbReference type="Gene3D" id="3.30.559.30">
    <property type="entry name" value="Nonribosomal peptide synthetase, condensation domain"/>
    <property type="match status" value="1"/>
</dbReference>
<dbReference type="AlphaFoldDB" id="A0A1H1JHV7"/>
<evidence type="ECO:0000313" key="14">
    <source>
        <dbReference type="EMBL" id="SDR49586.1"/>
    </source>
</evidence>
<proteinExistence type="inferred from homology"/>
<accession>A0A1H1JHV7</accession>
<keyword evidence="8" id="KW-0012">Acyltransferase</keyword>
<organism evidence="14 15">
    <name type="scientific">Paraburkholderia fungorum</name>
    <dbReference type="NCBI Taxonomy" id="134537"/>
    <lineage>
        <taxon>Bacteria</taxon>
        <taxon>Pseudomonadati</taxon>
        <taxon>Pseudomonadota</taxon>
        <taxon>Betaproteobacteria</taxon>
        <taxon>Burkholderiales</taxon>
        <taxon>Burkholderiaceae</taxon>
        <taxon>Paraburkholderia</taxon>
    </lineage>
</organism>
<evidence type="ECO:0000256" key="9">
    <source>
        <dbReference type="ARBA" id="ARBA00030465"/>
    </source>
</evidence>
<dbReference type="InterPro" id="IPR001242">
    <property type="entry name" value="Condensation_dom"/>
</dbReference>
<dbReference type="PANTHER" id="PTHR28037:SF1">
    <property type="entry name" value="ALCOHOL O-ACETYLTRANSFERASE 1-RELATED"/>
    <property type="match status" value="1"/>
</dbReference>
<dbReference type="Gene3D" id="3.30.559.10">
    <property type="entry name" value="Chloramphenicol acetyltransferase-like domain"/>
    <property type="match status" value="1"/>
</dbReference>
<evidence type="ECO:0000256" key="8">
    <source>
        <dbReference type="ARBA" id="ARBA00023315"/>
    </source>
</evidence>
<comment type="catalytic activity">
    <reaction evidence="3">
        <text>2 a mycocerosyl-[mycocerosic acid synthase] + a phthiodiolone = a dimycocerosyl phthiodiolone + 2 holo-[mycocerosic acid synthase].</text>
        <dbReference type="EC" id="2.3.1.282"/>
    </reaction>
</comment>
<dbReference type="EC" id="2.3.1.282" evidence="5"/>
<dbReference type="RefSeq" id="WP_074771638.1">
    <property type="nucleotide sequence ID" value="NZ_FNKP01000003.1"/>
</dbReference>
<evidence type="ECO:0000256" key="5">
    <source>
        <dbReference type="ARBA" id="ARBA00012866"/>
    </source>
</evidence>
<sequence>MQTHLQEIDGVNEDDQTRVRDLGSTEHLFWLLDQNRPTHFAMVAEIDQVFSREAWQRAFRAAQRRHPLLSTYIGSDERMNTAFYGQPDTEVPLRLVEQSATSWQAEVAREIATPFDWSRAPLLRATILQGEQGSTLILAAHHSVLDGMGGAYLIEDLLLALTGESRSSLQLVHSLEDVLASDMKSAVDLPPAPLAPMPKPFRAGGTETPQIDALALTAQLTQQLIARARIEQTTVHGAMAAAVNEAGRRLSPEWRARPVRTVTPIDVRYLADEVGTANGVYITQTITVADHIDSRSFWHAARKIKRDLSPSQTRATVAAELKALNAAMSARPSVQHAAGFLSAVLAFDVLLSNLGNQPIASSYNGLTLKALWGPIVTSGFADDQIIGLCTIDGMLRLTHVSFAALPGLLDEVRAVLEAAVTA</sequence>
<gene>
    <name evidence="14" type="ORF">SAMN05443245_6450</name>
</gene>
<dbReference type="InterPro" id="IPR023213">
    <property type="entry name" value="CAT-like_dom_sf"/>
</dbReference>
<evidence type="ECO:0000259" key="12">
    <source>
        <dbReference type="Pfam" id="PF00668"/>
    </source>
</evidence>
<comment type="similarity">
    <text evidence="4">Belongs to the acyltransferase PapA5 family.</text>
</comment>
<dbReference type="PANTHER" id="PTHR28037">
    <property type="entry name" value="ALCOHOL O-ACETYLTRANSFERASE 1-RELATED"/>
    <property type="match status" value="1"/>
</dbReference>
<evidence type="ECO:0000256" key="4">
    <source>
        <dbReference type="ARBA" id="ARBA00006558"/>
    </source>
</evidence>
<dbReference type="Pfam" id="PF16911">
    <property type="entry name" value="PapA_C"/>
    <property type="match status" value="1"/>
</dbReference>
<evidence type="ECO:0000256" key="10">
    <source>
        <dbReference type="ARBA" id="ARBA00032317"/>
    </source>
</evidence>
<name>A0A1H1JHV7_9BURK</name>
<evidence type="ECO:0000256" key="6">
    <source>
        <dbReference type="ARBA" id="ARBA00013449"/>
    </source>
</evidence>
<evidence type="ECO:0000256" key="11">
    <source>
        <dbReference type="ARBA" id="ARBA00033407"/>
    </source>
</evidence>
<evidence type="ECO:0000256" key="3">
    <source>
        <dbReference type="ARBA" id="ARBA00001907"/>
    </source>
</evidence>
<evidence type="ECO:0000256" key="2">
    <source>
        <dbReference type="ARBA" id="ARBA00000625"/>
    </source>
</evidence>
<dbReference type="GO" id="GO:0016746">
    <property type="term" value="F:acyltransferase activity"/>
    <property type="evidence" value="ECO:0007669"/>
    <property type="project" value="UniProtKB-KW"/>
</dbReference>
<comment type="catalytic activity">
    <reaction evidence="2">
        <text>2 a mycocerosyl-[mycocerosic acid synthase] + a phenolphthiocerol = a dimycocerosyl phenolphthiocerol + 2 holo-[mycocerosic acid synthase].</text>
        <dbReference type="EC" id="2.3.1.282"/>
    </reaction>
</comment>
<keyword evidence="15" id="KW-1185">Reference proteome</keyword>
<dbReference type="Proteomes" id="UP000183487">
    <property type="component" value="Unassembled WGS sequence"/>
</dbReference>
<evidence type="ECO:0000256" key="7">
    <source>
        <dbReference type="ARBA" id="ARBA00022679"/>
    </source>
</evidence>
<dbReference type="OrthoDB" id="863140at2"/>
<feature type="domain" description="Condensation" evidence="12">
    <location>
        <begin position="40"/>
        <end position="159"/>
    </location>
</feature>
<comment type="catalytic activity">
    <reaction evidence="1">
        <text>2 a mycocerosyl-[mycocerosic acid synthase] + a phthiocerol = a dimycocerosyl phthiocerol + 2 holo-[mycocerosic acid synthase].</text>
        <dbReference type="EC" id="2.3.1.282"/>
    </reaction>
</comment>
<dbReference type="Pfam" id="PF00668">
    <property type="entry name" value="Condensation"/>
    <property type="match status" value="1"/>
</dbReference>
<protein>
    <recommendedName>
        <fullName evidence="6">Phthiocerol/phthiodiolone dimycocerosyl transferase</fullName>
        <ecNumber evidence="5">2.3.1.282</ecNumber>
    </recommendedName>
    <alternativeName>
        <fullName evidence="11">Acyltransferase PapA5</fullName>
    </alternativeName>
    <alternativeName>
        <fullName evidence="9">Phthiocerol/phthiodiolone O-acyltransferase</fullName>
    </alternativeName>
    <alternativeName>
        <fullName evidence="10">Polyketide synthase-associated protein A5</fullName>
    </alternativeName>
</protein>
<keyword evidence="7" id="KW-0808">Transferase</keyword>
<dbReference type="InterPro" id="IPR052058">
    <property type="entry name" value="Alcohol_O-acetyltransferase"/>
</dbReference>
<feature type="domain" description="Phthiocerol/phthiodiolone dimycocerosyl transferase C-terminal" evidence="13">
    <location>
        <begin position="208"/>
        <end position="369"/>
    </location>
</feature>
<evidence type="ECO:0000256" key="1">
    <source>
        <dbReference type="ARBA" id="ARBA00000026"/>
    </source>
</evidence>
<dbReference type="EMBL" id="FNKP01000003">
    <property type="protein sequence ID" value="SDR49586.1"/>
    <property type="molecule type" value="Genomic_DNA"/>
</dbReference>
<dbReference type="InterPro" id="IPR031641">
    <property type="entry name" value="PapA_C"/>
</dbReference>
<reference evidence="15" key="1">
    <citation type="submission" date="2016-10" db="EMBL/GenBank/DDBJ databases">
        <authorList>
            <person name="Varghese N."/>
        </authorList>
    </citation>
    <scope>NUCLEOTIDE SEQUENCE [LARGE SCALE GENOMIC DNA]</scope>
    <source>
        <strain evidence="15">GAS106B</strain>
    </source>
</reference>
<evidence type="ECO:0000313" key="15">
    <source>
        <dbReference type="Proteomes" id="UP000183487"/>
    </source>
</evidence>